<reference evidence="1" key="1">
    <citation type="submission" date="2022-10" db="EMBL/GenBank/DDBJ databases">
        <title>Genome Sequence of Xylaria curta.</title>
        <authorList>
            <person name="Buettner E."/>
        </authorList>
    </citation>
    <scope>NUCLEOTIDE SEQUENCE</scope>
    <source>
        <strain evidence="1">Babe10</strain>
    </source>
</reference>
<protein>
    <submittedName>
        <fullName evidence="1">Uncharacterized protein</fullName>
    </submittedName>
</protein>
<sequence length="161" mass="17497">MAQLTNTNAAGEMEIIELRTTTSSSANTYTNSKYDGGGVDIDDKIRAMDGGNRGDLAGVGEDRKDGHRGPASRVDDDSESGAGLVMTETIEDVSRAAGDGDTGSGTVYKVYRRRWFGLVQLTLLNIFISWDVSVASRFVARRRARSSQSQHLFQSNRSIQT</sequence>
<name>A0ACC1MSX7_9PEZI</name>
<evidence type="ECO:0000313" key="1">
    <source>
        <dbReference type="EMBL" id="KAJ2969767.1"/>
    </source>
</evidence>
<accession>A0ACC1MSX7</accession>
<gene>
    <name evidence="1" type="ORF">NUW58_g9902</name>
</gene>
<keyword evidence="2" id="KW-1185">Reference proteome</keyword>
<dbReference type="EMBL" id="JAPDGR010003907">
    <property type="protein sequence ID" value="KAJ2969767.1"/>
    <property type="molecule type" value="Genomic_DNA"/>
</dbReference>
<evidence type="ECO:0000313" key="2">
    <source>
        <dbReference type="Proteomes" id="UP001143856"/>
    </source>
</evidence>
<proteinExistence type="predicted"/>
<organism evidence="1 2">
    <name type="scientific">Xylaria curta</name>
    <dbReference type="NCBI Taxonomy" id="42375"/>
    <lineage>
        <taxon>Eukaryota</taxon>
        <taxon>Fungi</taxon>
        <taxon>Dikarya</taxon>
        <taxon>Ascomycota</taxon>
        <taxon>Pezizomycotina</taxon>
        <taxon>Sordariomycetes</taxon>
        <taxon>Xylariomycetidae</taxon>
        <taxon>Xylariales</taxon>
        <taxon>Xylariaceae</taxon>
        <taxon>Xylaria</taxon>
    </lineage>
</organism>
<dbReference type="Proteomes" id="UP001143856">
    <property type="component" value="Unassembled WGS sequence"/>
</dbReference>
<comment type="caution">
    <text evidence="1">The sequence shown here is derived from an EMBL/GenBank/DDBJ whole genome shotgun (WGS) entry which is preliminary data.</text>
</comment>